<dbReference type="OrthoDB" id="3782416at2759"/>
<keyword evidence="2" id="KW-1185">Reference proteome</keyword>
<dbReference type="EMBL" id="ML976618">
    <property type="protein sequence ID" value="KAF1841287.1"/>
    <property type="molecule type" value="Genomic_DNA"/>
</dbReference>
<evidence type="ECO:0000313" key="1">
    <source>
        <dbReference type="EMBL" id="KAF1841287.1"/>
    </source>
</evidence>
<comment type="caution">
    <text evidence="1">The sequence shown here is derived from an EMBL/GenBank/DDBJ whole genome shotgun (WGS) entry which is preliminary data.</text>
</comment>
<proteinExistence type="predicted"/>
<name>A0A9P4G9D0_9PLEO</name>
<evidence type="ECO:0000313" key="2">
    <source>
        <dbReference type="Proteomes" id="UP000800039"/>
    </source>
</evidence>
<organism evidence="1 2">
    <name type="scientific">Cucurbitaria berberidis CBS 394.84</name>
    <dbReference type="NCBI Taxonomy" id="1168544"/>
    <lineage>
        <taxon>Eukaryota</taxon>
        <taxon>Fungi</taxon>
        <taxon>Dikarya</taxon>
        <taxon>Ascomycota</taxon>
        <taxon>Pezizomycotina</taxon>
        <taxon>Dothideomycetes</taxon>
        <taxon>Pleosporomycetidae</taxon>
        <taxon>Pleosporales</taxon>
        <taxon>Pleosporineae</taxon>
        <taxon>Cucurbitariaceae</taxon>
        <taxon>Cucurbitaria</taxon>
    </lineage>
</organism>
<dbReference type="Proteomes" id="UP000800039">
    <property type="component" value="Unassembled WGS sequence"/>
</dbReference>
<dbReference type="AlphaFoldDB" id="A0A9P4G9D0"/>
<sequence length="150" mass="16720">MATNWILSTPASIANYLQQDAIALDYITFVASEKVTICTRCCTAVPVMGLDTHLRIAHHVPSKLRRMTIARFDGVPAAQFFNDLVPGQGGSTPLLYFPPPVPGFCCPRCTDFKTINWGQMRRHAKTEHDISASECVQDQSKHTVCLRKRT</sequence>
<gene>
    <name evidence="1" type="ORF">K460DRAFT_294033</name>
</gene>
<dbReference type="RefSeq" id="XP_040783850.1">
    <property type="nucleotide sequence ID" value="XM_040929468.1"/>
</dbReference>
<accession>A0A9P4G9D0</accession>
<dbReference type="GeneID" id="63846720"/>
<reference evidence="1" key="1">
    <citation type="submission" date="2020-01" db="EMBL/GenBank/DDBJ databases">
        <authorList>
            <consortium name="DOE Joint Genome Institute"/>
            <person name="Haridas S."/>
            <person name="Albert R."/>
            <person name="Binder M."/>
            <person name="Bloem J."/>
            <person name="Labutti K."/>
            <person name="Salamov A."/>
            <person name="Andreopoulos B."/>
            <person name="Baker S.E."/>
            <person name="Barry K."/>
            <person name="Bills G."/>
            <person name="Bluhm B.H."/>
            <person name="Cannon C."/>
            <person name="Castanera R."/>
            <person name="Culley D.E."/>
            <person name="Daum C."/>
            <person name="Ezra D."/>
            <person name="Gonzalez J.B."/>
            <person name="Henrissat B."/>
            <person name="Kuo A."/>
            <person name="Liang C."/>
            <person name="Lipzen A."/>
            <person name="Lutzoni F."/>
            <person name="Magnuson J."/>
            <person name="Mondo S."/>
            <person name="Nolan M."/>
            <person name="Ohm R."/>
            <person name="Pangilinan J."/>
            <person name="Park H.-J."/>
            <person name="Ramirez L."/>
            <person name="Alfaro M."/>
            <person name="Sun H."/>
            <person name="Tritt A."/>
            <person name="Yoshinaga Y."/>
            <person name="Zwiers L.-H."/>
            <person name="Turgeon B.G."/>
            <person name="Goodwin S.B."/>
            <person name="Spatafora J.W."/>
            <person name="Crous P.W."/>
            <person name="Grigoriev I.V."/>
        </authorList>
    </citation>
    <scope>NUCLEOTIDE SEQUENCE</scope>
    <source>
        <strain evidence="1">CBS 394.84</strain>
    </source>
</reference>
<dbReference type="Pfam" id="PF12013">
    <property type="entry name" value="OrsD"/>
    <property type="match status" value="1"/>
</dbReference>
<protein>
    <submittedName>
        <fullName evidence="1">Uncharacterized protein</fullName>
    </submittedName>
</protein>
<dbReference type="InterPro" id="IPR022698">
    <property type="entry name" value="OrsD"/>
</dbReference>